<dbReference type="Proteomes" id="UP001208570">
    <property type="component" value="Unassembled WGS sequence"/>
</dbReference>
<evidence type="ECO:0000256" key="8">
    <source>
        <dbReference type="ARBA" id="ARBA00023136"/>
    </source>
</evidence>
<dbReference type="SUPFAM" id="SSF53756">
    <property type="entry name" value="UDP-Glycosyltransferase/glycogen phosphorylase"/>
    <property type="match status" value="1"/>
</dbReference>
<keyword evidence="8 9" id="KW-0472">Membrane</keyword>
<dbReference type="AlphaFoldDB" id="A0AAD9NJG8"/>
<feature type="transmembrane region" description="Helical" evidence="9">
    <location>
        <begin position="46"/>
        <end position="67"/>
    </location>
</feature>
<keyword evidence="3" id="KW-0328">Glycosyltransferase</keyword>
<dbReference type="Gene3D" id="3.40.50.2000">
    <property type="entry name" value="Glycogen Phosphorylase B"/>
    <property type="match status" value="1"/>
</dbReference>
<keyword evidence="7 9" id="KW-1133">Transmembrane helix</keyword>
<dbReference type="InterPro" id="IPR026051">
    <property type="entry name" value="ALG1-like"/>
</dbReference>
<accession>A0AAD9NJG8</accession>
<feature type="transmembrane region" description="Helical" evidence="9">
    <location>
        <begin position="73"/>
        <end position="91"/>
    </location>
</feature>
<evidence type="ECO:0000256" key="1">
    <source>
        <dbReference type="ARBA" id="ARBA00004389"/>
    </source>
</evidence>
<organism evidence="10 11">
    <name type="scientific">Paralvinella palmiformis</name>
    <dbReference type="NCBI Taxonomy" id="53620"/>
    <lineage>
        <taxon>Eukaryota</taxon>
        <taxon>Metazoa</taxon>
        <taxon>Spiralia</taxon>
        <taxon>Lophotrochozoa</taxon>
        <taxon>Annelida</taxon>
        <taxon>Polychaeta</taxon>
        <taxon>Sedentaria</taxon>
        <taxon>Canalipalpata</taxon>
        <taxon>Terebellida</taxon>
        <taxon>Terebelliformia</taxon>
        <taxon>Alvinellidae</taxon>
        <taxon>Paralvinella</taxon>
    </lineage>
</organism>
<dbReference type="FunFam" id="3.40.50.2000:FF:000246">
    <property type="entry name" value="ALG1, chitobiosyldiphosphodolichol beta-mannosyltransferase like"/>
    <property type="match status" value="1"/>
</dbReference>
<evidence type="ECO:0000256" key="9">
    <source>
        <dbReference type="SAM" id="Phobius"/>
    </source>
</evidence>
<evidence type="ECO:0000256" key="6">
    <source>
        <dbReference type="ARBA" id="ARBA00022824"/>
    </source>
</evidence>
<dbReference type="GO" id="GO:0000030">
    <property type="term" value="F:mannosyltransferase activity"/>
    <property type="evidence" value="ECO:0007669"/>
    <property type="project" value="InterPro"/>
</dbReference>
<keyword evidence="5 9" id="KW-0812">Transmembrane</keyword>
<evidence type="ECO:0000256" key="4">
    <source>
        <dbReference type="ARBA" id="ARBA00022679"/>
    </source>
</evidence>
<dbReference type="EMBL" id="JAODUP010000010">
    <property type="protein sequence ID" value="KAK2169434.1"/>
    <property type="molecule type" value="Genomic_DNA"/>
</dbReference>
<proteinExistence type="predicted"/>
<gene>
    <name evidence="10" type="ORF">LSH36_10g12007</name>
</gene>
<name>A0AAD9NJG8_9ANNE</name>
<sequence length="298" mass="34105">SENRLGGIDLISLDRSLTHKDVNSNKKIHIYHIRETPEGIQRLPRLVVYVIKVIWQSFMLLLTLLLVKKPMYLLVQLITFLIILTKAVILYDRPASLFKRTDLLTQHKLFCKLAKDYDVFRNELDRTKGATTFTLPLPDGTTIQCTQRPALVMSSTSWTKDEDFSLLLEALEKYDEDRVDDNTDLPDVVCVITGSADIGVCLHKSSSGLDLPMKVVDMFGCGLPVCAVHFNCLDELVKHEHNGLIFRTSEELALQLQDLLRGFPNDCKKLDNFRANIKDFQMVRWDNSWKQTVLPLLD</sequence>
<evidence type="ECO:0000313" key="10">
    <source>
        <dbReference type="EMBL" id="KAK2169434.1"/>
    </source>
</evidence>
<evidence type="ECO:0000256" key="3">
    <source>
        <dbReference type="ARBA" id="ARBA00022676"/>
    </source>
</evidence>
<keyword evidence="11" id="KW-1185">Reference proteome</keyword>
<dbReference type="PANTHER" id="PTHR13036">
    <property type="entry name" value="BETA1,4 MANNOSYLTRANSFERASE"/>
    <property type="match status" value="1"/>
</dbReference>
<comment type="subcellular location">
    <subcellularLocation>
        <location evidence="1">Endoplasmic reticulum membrane</location>
        <topology evidence="1">Single-pass membrane protein</topology>
    </subcellularLocation>
</comment>
<dbReference type="PANTHER" id="PTHR13036:SF0">
    <property type="entry name" value="CHITOBIOSYLDIPHOSPHODOLICHOL BETA-MANNOSYLTRANSFERASE"/>
    <property type="match status" value="1"/>
</dbReference>
<comment type="pathway">
    <text evidence="2">Protein modification; protein glycosylation.</text>
</comment>
<keyword evidence="4" id="KW-0808">Transferase</keyword>
<dbReference type="GO" id="GO:0005789">
    <property type="term" value="C:endoplasmic reticulum membrane"/>
    <property type="evidence" value="ECO:0007669"/>
    <property type="project" value="UniProtKB-SubCell"/>
</dbReference>
<feature type="non-terminal residue" evidence="10">
    <location>
        <position position="1"/>
    </location>
</feature>
<evidence type="ECO:0000256" key="2">
    <source>
        <dbReference type="ARBA" id="ARBA00004922"/>
    </source>
</evidence>
<evidence type="ECO:0008006" key="12">
    <source>
        <dbReference type="Google" id="ProtNLM"/>
    </source>
</evidence>
<reference evidence="10" key="1">
    <citation type="journal article" date="2023" name="Mol. Biol. Evol.">
        <title>Third-Generation Sequencing Reveals the Adaptive Role of the Epigenome in Three Deep-Sea Polychaetes.</title>
        <authorList>
            <person name="Perez M."/>
            <person name="Aroh O."/>
            <person name="Sun Y."/>
            <person name="Lan Y."/>
            <person name="Juniper S.K."/>
            <person name="Young C.R."/>
            <person name="Angers B."/>
            <person name="Qian P.Y."/>
        </authorList>
    </citation>
    <scope>NUCLEOTIDE SEQUENCE</scope>
    <source>
        <strain evidence="10">P08H-3</strain>
    </source>
</reference>
<evidence type="ECO:0000256" key="5">
    <source>
        <dbReference type="ARBA" id="ARBA00022692"/>
    </source>
</evidence>
<keyword evidence="6" id="KW-0256">Endoplasmic reticulum</keyword>
<comment type="caution">
    <text evidence="10">The sequence shown here is derived from an EMBL/GenBank/DDBJ whole genome shotgun (WGS) entry which is preliminary data.</text>
</comment>
<evidence type="ECO:0000256" key="7">
    <source>
        <dbReference type="ARBA" id="ARBA00022989"/>
    </source>
</evidence>
<protein>
    <recommendedName>
        <fullName evidence="12">Chitobiosyldiphosphodolichol beta-mannosyltransferase</fullName>
    </recommendedName>
</protein>
<evidence type="ECO:0000313" key="11">
    <source>
        <dbReference type="Proteomes" id="UP001208570"/>
    </source>
</evidence>